<name>A0A2K3KWT7_TRIPR</name>
<reference evidence="1 2" key="2">
    <citation type="journal article" date="2017" name="Front. Plant Sci.">
        <title>Gene Classification and Mining of Molecular Markers Useful in Red Clover (Trifolium pratense) Breeding.</title>
        <authorList>
            <person name="Istvanek J."/>
            <person name="Dluhosova J."/>
            <person name="Dluhos P."/>
            <person name="Patkova L."/>
            <person name="Nedelnik J."/>
            <person name="Repkova J."/>
        </authorList>
    </citation>
    <scope>NUCLEOTIDE SEQUENCE [LARGE SCALE GENOMIC DNA]</scope>
    <source>
        <strain evidence="2">cv. Tatra</strain>
        <tissue evidence="1">Young leaves</tissue>
    </source>
</reference>
<reference evidence="1 2" key="1">
    <citation type="journal article" date="2014" name="Am. J. Bot.">
        <title>Genome assembly and annotation for red clover (Trifolium pratense; Fabaceae).</title>
        <authorList>
            <person name="Istvanek J."/>
            <person name="Jaros M."/>
            <person name="Krenek A."/>
            <person name="Repkova J."/>
        </authorList>
    </citation>
    <scope>NUCLEOTIDE SEQUENCE [LARGE SCALE GENOMIC DNA]</scope>
    <source>
        <strain evidence="2">cv. Tatra</strain>
        <tissue evidence="1">Young leaves</tissue>
    </source>
</reference>
<dbReference type="Proteomes" id="UP000236291">
    <property type="component" value="Unassembled WGS sequence"/>
</dbReference>
<evidence type="ECO:0000313" key="1">
    <source>
        <dbReference type="EMBL" id="PNX70714.1"/>
    </source>
</evidence>
<evidence type="ECO:0000313" key="2">
    <source>
        <dbReference type="Proteomes" id="UP000236291"/>
    </source>
</evidence>
<gene>
    <name evidence="1" type="ORF">L195_g057670</name>
</gene>
<organism evidence="1 2">
    <name type="scientific">Trifolium pratense</name>
    <name type="common">Red clover</name>
    <dbReference type="NCBI Taxonomy" id="57577"/>
    <lineage>
        <taxon>Eukaryota</taxon>
        <taxon>Viridiplantae</taxon>
        <taxon>Streptophyta</taxon>
        <taxon>Embryophyta</taxon>
        <taxon>Tracheophyta</taxon>
        <taxon>Spermatophyta</taxon>
        <taxon>Magnoliopsida</taxon>
        <taxon>eudicotyledons</taxon>
        <taxon>Gunneridae</taxon>
        <taxon>Pentapetalae</taxon>
        <taxon>rosids</taxon>
        <taxon>fabids</taxon>
        <taxon>Fabales</taxon>
        <taxon>Fabaceae</taxon>
        <taxon>Papilionoideae</taxon>
        <taxon>50 kb inversion clade</taxon>
        <taxon>NPAAA clade</taxon>
        <taxon>Hologalegina</taxon>
        <taxon>IRL clade</taxon>
        <taxon>Trifolieae</taxon>
        <taxon>Trifolium</taxon>
    </lineage>
</organism>
<proteinExistence type="predicted"/>
<feature type="non-terminal residue" evidence="1">
    <location>
        <position position="1"/>
    </location>
</feature>
<dbReference type="AlphaFoldDB" id="A0A2K3KWT7"/>
<accession>A0A2K3KWT7</accession>
<sequence>RFMLISRPPHREPDMLYSGAAYSQEGKLDGDLGLPSS</sequence>
<dbReference type="EMBL" id="ASHM01115557">
    <property type="protein sequence ID" value="PNX70714.1"/>
    <property type="molecule type" value="Genomic_DNA"/>
</dbReference>
<protein>
    <submittedName>
        <fullName evidence="1">Uncharacterized protein</fullName>
    </submittedName>
</protein>
<comment type="caution">
    <text evidence="1">The sequence shown here is derived from an EMBL/GenBank/DDBJ whole genome shotgun (WGS) entry which is preliminary data.</text>
</comment>